<name>A0A1B0G1U2_GLOMM</name>
<sequence length="169" mass="19805">MVYVHREKTWTFEVLDIEYATTNEELVKINLKAEHINRTTLGISGTLDVRYEFSEDTMIEILMFRSASGNADSYQHLPYRVPRMQIHDFFDTFYDMIFKDAGSCTNFPVIETKARDYQFRKVIYFERCIFNNDPLPNHLPEGYYKVKVVASGEADWSLTALFQLVSILS</sequence>
<dbReference type="PANTHER" id="PTHR21112">
    <property type="entry name" value="CHEMOSENSORY PROTEIN A 29A-RELATED"/>
    <property type="match status" value="1"/>
</dbReference>
<dbReference type="InterPro" id="IPR010512">
    <property type="entry name" value="DUF1091"/>
</dbReference>
<dbReference type="AlphaFoldDB" id="A0A1B0G1U2"/>
<keyword evidence="2" id="KW-1185">Reference proteome</keyword>
<accession>A0A1B0G1U2</accession>
<dbReference type="PhylomeDB" id="A0A1B0G1U2"/>
<proteinExistence type="predicted"/>
<organism evidence="1 2">
    <name type="scientific">Glossina morsitans morsitans</name>
    <name type="common">Savannah tsetse fly</name>
    <dbReference type="NCBI Taxonomy" id="37546"/>
    <lineage>
        <taxon>Eukaryota</taxon>
        <taxon>Metazoa</taxon>
        <taxon>Ecdysozoa</taxon>
        <taxon>Arthropoda</taxon>
        <taxon>Hexapoda</taxon>
        <taxon>Insecta</taxon>
        <taxon>Pterygota</taxon>
        <taxon>Neoptera</taxon>
        <taxon>Endopterygota</taxon>
        <taxon>Diptera</taxon>
        <taxon>Brachycera</taxon>
        <taxon>Muscomorpha</taxon>
        <taxon>Hippoboscoidea</taxon>
        <taxon>Glossinidae</taxon>
        <taxon>Glossina</taxon>
    </lineage>
</organism>
<protein>
    <submittedName>
        <fullName evidence="1">Uncharacterized protein</fullName>
    </submittedName>
</protein>
<reference evidence="1" key="1">
    <citation type="submission" date="2020-05" db="UniProtKB">
        <authorList>
            <consortium name="EnsemblMetazoa"/>
        </authorList>
    </citation>
    <scope>IDENTIFICATION</scope>
    <source>
        <strain evidence="1">Yale</strain>
    </source>
</reference>
<dbReference type="PANTHER" id="PTHR21112:SF0">
    <property type="entry name" value="CHEMOSENSORY PROTEIN A 29A-RELATED"/>
    <property type="match status" value="1"/>
</dbReference>
<dbReference type="Pfam" id="PF06477">
    <property type="entry name" value="DUF1091"/>
    <property type="match status" value="1"/>
</dbReference>
<dbReference type="EMBL" id="CCAG010023144">
    <property type="status" value="NOT_ANNOTATED_CDS"/>
    <property type="molecule type" value="Genomic_DNA"/>
</dbReference>
<evidence type="ECO:0000313" key="1">
    <source>
        <dbReference type="EnsemblMetazoa" id="GMOY007259-PA"/>
    </source>
</evidence>
<dbReference type="Proteomes" id="UP000092444">
    <property type="component" value="Unassembled WGS sequence"/>
</dbReference>
<dbReference type="EnsemblMetazoa" id="GMOY007259-RA">
    <property type="protein sequence ID" value="GMOY007259-PA"/>
    <property type="gene ID" value="GMOY007259"/>
</dbReference>
<evidence type="ECO:0000313" key="2">
    <source>
        <dbReference type="Proteomes" id="UP000092444"/>
    </source>
</evidence>